<dbReference type="Proteomes" id="UP001479436">
    <property type="component" value="Unassembled WGS sequence"/>
</dbReference>
<gene>
    <name evidence="3" type="ORF">K7432_004761</name>
</gene>
<keyword evidence="4" id="KW-1185">Reference proteome</keyword>
<feature type="region of interest" description="Disordered" evidence="1">
    <location>
        <begin position="145"/>
        <end position="195"/>
    </location>
</feature>
<evidence type="ECO:0000313" key="4">
    <source>
        <dbReference type="Proteomes" id="UP001479436"/>
    </source>
</evidence>
<proteinExistence type="predicted"/>
<feature type="compositionally biased region" description="Polar residues" evidence="1">
    <location>
        <begin position="168"/>
        <end position="178"/>
    </location>
</feature>
<name>A0ABR2WXS2_9FUNG</name>
<evidence type="ECO:0000313" key="3">
    <source>
        <dbReference type="EMBL" id="KAK9766269.1"/>
    </source>
</evidence>
<reference evidence="3 4" key="1">
    <citation type="submission" date="2023-04" db="EMBL/GenBank/DDBJ databases">
        <title>Genome of Basidiobolus ranarum AG-B5.</title>
        <authorList>
            <person name="Stajich J.E."/>
            <person name="Carter-House D."/>
            <person name="Gryganskyi A."/>
        </authorList>
    </citation>
    <scope>NUCLEOTIDE SEQUENCE [LARGE SCALE GENOMIC DNA]</scope>
    <source>
        <strain evidence="3 4">AG-B5</strain>
    </source>
</reference>
<comment type="caution">
    <text evidence="3">The sequence shown here is derived from an EMBL/GenBank/DDBJ whole genome shotgun (WGS) entry which is preliminary data.</text>
</comment>
<accession>A0ABR2WXS2</accession>
<dbReference type="EMBL" id="JASJQH010000171">
    <property type="protein sequence ID" value="KAK9766269.1"/>
    <property type="molecule type" value="Genomic_DNA"/>
</dbReference>
<protein>
    <submittedName>
        <fullName evidence="3">Uncharacterized protein</fullName>
    </submittedName>
</protein>
<feature type="compositionally biased region" description="Acidic residues" evidence="1">
    <location>
        <begin position="182"/>
        <end position="195"/>
    </location>
</feature>
<feature type="chain" id="PRO_5045162780" evidence="2">
    <location>
        <begin position="21"/>
        <end position="195"/>
    </location>
</feature>
<organism evidence="3 4">
    <name type="scientific">Basidiobolus ranarum</name>
    <dbReference type="NCBI Taxonomy" id="34480"/>
    <lineage>
        <taxon>Eukaryota</taxon>
        <taxon>Fungi</taxon>
        <taxon>Fungi incertae sedis</taxon>
        <taxon>Zoopagomycota</taxon>
        <taxon>Entomophthoromycotina</taxon>
        <taxon>Basidiobolomycetes</taxon>
        <taxon>Basidiobolales</taxon>
        <taxon>Basidiobolaceae</taxon>
        <taxon>Basidiobolus</taxon>
    </lineage>
</organism>
<sequence>MKLFVTLLVSSIAAFQVASGAPVSYYPYRNNARYFSFPCVQQGYLCNQSVQTRPISSTFQTSVIRSPILKQVFTTVTRKHDNLNTAQTSNKKGIRIKHQDGPSVEAEGEHVTSVYSKASGGEHLFSPMLGQEQLSQHLPDNQFERMQPEQDALTMQPLNDQEQPDQVMPNTQSNSMQSEQPVEPDEDTEEEPEDD</sequence>
<evidence type="ECO:0000256" key="2">
    <source>
        <dbReference type="SAM" id="SignalP"/>
    </source>
</evidence>
<evidence type="ECO:0000256" key="1">
    <source>
        <dbReference type="SAM" id="MobiDB-lite"/>
    </source>
</evidence>
<feature type="signal peptide" evidence="2">
    <location>
        <begin position="1"/>
        <end position="20"/>
    </location>
</feature>
<keyword evidence="2" id="KW-0732">Signal</keyword>